<dbReference type="EMBL" id="QNRE01000007">
    <property type="protein sequence ID" value="RBO89409.1"/>
    <property type="molecule type" value="Genomic_DNA"/>
</dbReference>
<dbReference type="AlphaFoldDB" id="A0A366DIT0"/>
<keyword evidence="2 4" id="KW-0732">Signal</keyword>
<feature type="compositionally biased region" description="Low complexity" evidence="3">
    <location>
        <begin position="32"/>
        <end position="41"/>
    </location>
</feature>
<feature type="region of interest" description="Disordered" evidence="3">
    <location>
        <begin position="57"/>
        <end position="79"/>
    </location>
</feature>
<evidence type="ECO:0000313" key="7">
    <source>
        <dbReference type="Proteomes" id="UP000252586"/>
    </source>
</evidence>
<feature type="domain" description="Leucine-binding protein" evidence="5">
    <location>
        <begin position="86"/>
        <end position="411"/>
    </location>
</feature>
<proteinExistence type="inferred from homology"/>
<accession>A0A366DIT0</accession>
<evidence type="ECO:0000313" key="6">
    <source>
        <dbReference type="EMBL" id="RBO89409.1"/>
    </source>
</evidence>
<dbReference type="CDD" id="cd06342">
    <property type="entry name" value="PBP1_ABC_LIVBP-like"/>
    <property type="match status" value="1"/>
</dbReference>
<dbReference type="PANTHER" id="PTHR47151:SF2">
    <property type="entry name" value="AMINO ACID BINDING PROTEIN"/>
    <property type="match status" value="1"/>
</dbReference>
<sequence>MLSSTWRSRSTRSVLVIGAAAALALTGCSEKSTGSDSDATGSGAGGLSIQPVVQVDSEGKEVPAADASNAADPAGDGSATCPAGTSIAMAGALTGPDAALGINIVNGVKLALDQHNKANAGCQITLKQFDTEGDPQKATSVIPEIINDPTIIGLVGPAFSGETKATGNLLSDAGLVAVSSSATNETLTKNGWTSFFRGLAHDGVQGPSVAKYLVNTAGYGKVCVIQDNTDYGVGLAASITAGLGAAADASCSASIKKGDKDFSATVTKVAAANPDAVFFSGYYAEAAPLAQQLKSGGVDAAFVSADGTNDPQFVAQAGNSATGATLSCPCGPAPEEFTKEYEALIGQAPGVYSVEAYDLTTILAKGIDGGKVTRPDLLEYVRTYQGAGLARDYQWNADGELSNALIWIYEVK</sequence>
<evidence type="ECO:0000256" key="3">
    <source>
        <dbReference type="SAM" id="MobiDB-lite"/>
    </source>
</evidence>
<dbReference type="STRING" id="1210090.GCA_001613185_02070"/>
<dbReference type="Gene3D" id="3.40.50.2300">
    <property type="match status" value="2"/>
</dbReference>
<dbReference type="InterPro" id="IPR028082">
    <property type="entry name" value="Peripla_BP_I"/>
</dbReference>
<dbReference type="SUPFAM" id="SSF53822">
    <property type="entry name" value="Periplasmic binding protein-like I"/>
    <property type="match status" value="1"/>
</dbReference>
<feature type="signal peptide" evidence="4">
    <location>
        <begin position="1"/>
        <end position="24"/>
    </location>
</feature>
<gene>
    <name evidence="6" type="ORF">DFR74_10787</name>
</gene>
<feature type="chain" id="PRO_5039071547" evidence="4">
    <location>
        <begin position="25"/>
        <end position="412"/>
    </location>
</feature>
<dbReference type="PROSITE" id="PS51257">
    <property type="entry name" value="PROKAR_LIPOPROTEIN"/>
    <property type="match status" value="1"/>
</dbReference>
<evidence type="ECO:0000256" key="1">
    <source>
        <dbReference type="ARBA" id="ARBA00010062"/>
    </source>
</evidence>
<protein>
    <submittedName>
        <fullName evidence="6">Amino acid/amide ABC transporter substrate-binding protein (HAAT family)</fullName>
    </submittedName>
</protein>
<name>A0A366DIT0_9NOCA</name>
<feature type="region of interest" description="Disordered" evidence="3">
    <location>
        <begin position="29"/>
        <end position="48"/>
    </location>
</feature>
<evidence type="ECO:0000256" key="2">
    <source>
        <dbReference type="ARBA" id="ARBA00022729"/>
    </source>
</evidence>
<dbReference type="Proteomes" id="UP000252586">
    <property type="component" value="Unassembled WGS sequence"/>
</dbReference>
<dbReference type="Pfam" id="PF13458">
    <property type="entry name" value="Peripla_BP_6"/>
    <property type="match status" value="1"/>
</dbReference>
<dbReference type="InterPro" id="IPR028081">
    <property type="entry name" value="Leu-bd"/>
</dbReference>
<feature type="compositionally biased region" description="Low complexity" evidence="3">
    <location>
        <begin position="64"/>
        <end position="79"/>
    </location>
</feature>
<keyword evidence="7" id="KW-1185">Reference proteome</keyword>
<comment type="caution">
    <text evidence="6">The sequence shown here is derived from an EMBL/GenBank/DDBJ whole genome shotgun (WGS) entry which is preliminary data.</text>
</comment>
<evidence type="ECO:0000256" key="4">
    <source>
        <dbReference type="SAM" id="SignalP"/>
    </source>
</evidence>
<comment type="similarity">
    <text evidence="1">Belongs to the leucine-binding protein family.</text>
</comment>
<evidence type="ECO:0000259" key="5">
    <source>
        <dbReference type="Pfam" id="PF13458"/>
    </source>
</evidence>
<organism evidence="6 7">
    <name type="scientific">Nocardia puris</name>
    <dbReference type="NCBI Taxonomy" id="208602"/>
    <lineage>
        <taxon>Bacteria</taxon>
        <taxon>Bacillati</taxon>
        <taxon>Actinomycetota</taxon>
        <taxon>Actinomycetes</taxon>
        <taxon>Mycobacteriales</taxon>
        <taxon>Nocardiaceae</taxon>
        <taxon>Nocardia</taxon>
    </lineage>
</organism>
<reference evidence="6 7" key="1">
    <citation type="submission" date="2018-06" db="EMBL/GenBank/DDBJ databases">
        <title>Genomic Encyclopedia of Type Strains, Phase IV (KMG-IV): sequencing the most valuable type-strain genomes for metagenomic binning, comparative biology and taxonomic classification.</title>
        <authorList>
            <person name="Goeker M."/>
        </authorList>
    </citation>
    <scope>NUCLEOTIDE SEQUENCE [LARGE SCALE GENOMIC DNA]</scope>
    <source>
        <strain evidence="6 7">DSM 44599</strain>
    </source>
</reference>
<dbReference type="PANTHER" id="PTHR47151">
    <property type="entry name" value="LEU/ILE/VAL-BINDING ABC TRANSPORTER SUBUNIT"/>
    <property type="match status" value="1"/>
</dbReference>